<evidence type="ECO:0000313" key="1">
    <source>
        <dbReference type="EMBL" id="QJX01300.1"/>
    </source>
</evidence>
<dbReference type="Proteomes" id="UP000503447">
    <property type="component" value="Chromosome"/>
</dbReference>
<organism evidence="1 2">
    <name type="scientific">Frigoriglobus tundricola</name>
    <dbReference type="NCBI Taxonomy" id="2774151"/>
    <lineage>
        <taxon>Bacteria</taxon>
        <taxon>Pseudomonadati</taxon>
        <taxon>Planctomycetota</taxon>
        <taxon>Planctomycetia</taxon>
        <taxon>Gemmatales</taxon>
        <taxon>Gemmataceae</taxon>
        <taxon>Frigoriglobus</taxon>
    </lineage>
</organism>
<reference evidence="2" key="1">
    <citation type="submission" date="2020-05" db="EMBL/GenBank/DDBJ databases">
        <title>Frigoriglobus tundricola gen. nov., sp. nov., a psychrotolerant cellulolytic planctomycete of the family Gemmataceae with two divergent copies of 16S rRNA gene.</title>
        <authorList>
            <person name="Kulichevskaya I.S."/>
            <person name="Ivanova A.A."/>
            <person name="Naumoff D.G."/>
            <person name="Beletsky A.V."/>
            <person name="Rijpstra W.I.C."/>
            <person name="Sinninghe Damste J.S."/>
            <person name="Mardanov A.V."/>
            <person name="Ravin N.V."/>
            <person name="Dedysh S.N."/>
        </authorList>
    </citation>
    <scope>NUCLEOTIDE SEQUENCE [LARGE SCALE GENOMIC DNA]</scope>
    <source>
        <strain evidence="2">PL17</strain>
    </source>
</reference>
<dbReference type="RefSeq" id="WP_227254683.1">
    <property type="nucleotide sequence ID" value="NZ_CP053452.2"/>
</dbReference>
<name>A0A6M5Z4E7_9BACT</name>
<dbReference type="AlphaFoldDB" id="A0A6M5Z4E7"/>
<sequence>MLILFALAWCYVPARKHPRATQGRHSSEEKTGDNGYREWHNVSLPYALRGPGSDALMPPLHLATFECDVTPPEDHPLCGGWITPVRGADDPLKALGVVLLGGGKPVVLCAVDWTGLRNDAFRVWRAALADAVHTTPEHVSLHCVHPHNTPFADLEAQKLIEAAKAPPSLDAKFFAGCVKRSADALKTGLMRAAKFTHIGTASAEVKEVASNRRVIGPDGKVQYVRTSATRIKEARDAPEGLIDPQLRTLSFWDGDRALAALHFYACHPMSYYGDGRVSADFCGLARERFRAETKTFQVYFNGCGGNVTAGKYNDGAKENRPVLRDRVHAAMATAWKLTNRVAATEYDWRFEPVRLPPRKEASFGEDESRKVLEDTKAAAAKRNNGAFQLAWLRRKDTPIEVNCLDFGGRVLNLFLPGEAFVEFQLGAQKMRPDAVVNVAAYGDGGPGYIPTAKAYLEGGYEPTVALVGPGSEDILLAALRKLLKAEGKGAPK</sequence>
<dbReference type="EMBL" id="CP053452">
    <property type="protein sequence ID" value="QJX01300.1"/>
    <property type="molecule type" value="Genomic_DNA"/>
</dbReference>
<gene>
    <name evidence="1" type="ORF">FTUN_8942</name>
</gene>
<protein>
    <recommendedName>
        <fullName evidence="3">Neutral/alkaline non-lysosomal ceramidase N-terminal domain-containing protein</fullName>
    </recommendedName>
</protein>
<evidence type="ECO:0000313" key="2">
    <source>
        <dbReference type="Proteomes" id="UP000503447"/>
    </source>
</evidence>
<keyword evidence="2" id="KW-1185">Reference proteome</keyword>
<proteinExistence type="predicted"/>
<accession>A0A6M5Z4E7</accession>
<dbReference type="KEGG" id="ftj:FTUN_8942"/>
<evidence type="ECO:0008006" key="3">
    <source>
        <dbReference type="Google" id="ProtNLM"/>
    </source>
</evidence>